<dbReference type="InterPro" id="IPR025736">
    <property type="entry name" value="PucR_C-HTH_dom"/>
</dbReference>
<dbReference type="PANTHER" id="PTHR33744">
    <property type="entry name" value="CARBOHYDRATE DIACID REGULATOR"/>
    <property type="match status" value="1"/>
</dbReference>
<feature type="domain" description="PucR C-terminal helix-turn-helix" evidence="2">
    <location>
        <begin position="333"/>
        <end position="390"/>
    </location>
</feature>
<evidence type="ECO:0000313" key="5">
    <source>
        <dbReference type="Proteomes" id="UP000035721"/>
    </source>
</evidence>
<dbReference type="AlphaFoldDB" id="A0A077M2F3"/>
<accession>A0A077M2F3</accession>
<evidence type="ECO:0000313" key="4">
    <source>
        <dbReference type="EMBL" id="CCH78410.1"/>
    </source>
</evidence>
<evidence type="ECO:0000259" key="2">
    <source>
        <dbReference type="Pfam" id="PF13556"/>
    </source>
</evidence>
<keyword evidence="5" id="KW-1185">Reference proteome</keyword>
<dbReference type="EMBL" id="CAJB01000208">
    <property type="protein sequence ID" value="CCH78410.1"/>
    <property type="molecule type" value="Genomic_DNA"/>
</dbReference>
<organism evidence="4 5">
    <name type="scientific">Nostocoides japonicum T1-X7</name>
    <dbReference type="NCBI Taxonomy" id="1194083"/>
    <lineage>
        <taxon>Bacteria</taxon>
        <taxon>Bacillati</taxon>
        <taxon>Actinomycetota</taxon>
        <taxon>Actinomycetes</taxon>
        <taxon>Micrococcales</taxon>
        <taxon>Intrasporangiaceae</taxon>
        <taxon>Nostocoides</taxon>
    </lineage>
</organism>
<dbReference type="RefSeq" id="WP_083454811.1">
    <property type="nucleotide sequence ID" value="NZ_HF570958.1"/>
</dbReference>
<dbReference type="OrthoDB" id="3246591at2"/>
<comment type="caution">
    <text evidence="4">The sequence shown here is derived from an EMBL/GenBank/DDBJ whole genome shotgun (WGS) entry which is preliminary data.</text>
</comment>
<dbReference type="InterPro" id="IPR051448">
    <property type="entry name" value="CdaR-like_regulators"/>
</dbReference>
<evidence type="ECO:0000259" key="3">
    <source>
        <dbReference type="Pfam" id="PF17853"/>
    </source>
</evidence>
<dbReference type="STRING" id="1194083.BN12_2860009"/>
<dbReference type="InterPro" id="IPR041522">
    <property type="entry name" value="CdaR_GGDEF"/>
</dbReference>
<proteinExistence type="inferred from homology"/>
<evidence type="ECO:0000256" key="1">
    <source>
        <dbReference type="ARBA" id="ARBA00006754"/>
    </source>
</evidence>
<dbReference type="PANTHER" id="PTHR33744:SF7">
    <property type="entry name" value="PUCR FAMILY TRANSCRIPTIONAL REGULATOR"/>
    <property type="match status" value="1"/>
</dbReference>
<protein>
    <recommendedName>
        <fullName evidence="6">PucR family transcriptional regulator</fullName>
    </recommendedName>
</protein>
<dbReference type="Pfam" id="PF17853">
    <property type="entry name" value="GGDEF_2"/>
    <property type="match status" value="1"/>
</dbReference>
<gene>
    <name evidence="4" type="ORF">BN12_2860009</name>
</gene>
<dbReference type="Gene3D" id="1.10.10.2840">
    <property type="entry name" value="PucR C-terminal helix-turn-helix domain"/>
    <property type="match status" value="1"/>
</dbReference>
<dbReference type="InterPro" id="IPR042070">
    <property type="entry name" value="PucR_C-HTH_sf"/>
</dbReference>
<reference evidence="4 5" key="1">
    <citation type="journal article" date="2013" name="ISME J.">
        <title>A metabolic model for members of the genus Tetrasphaera involved in enhanced biological phosphorus removal.</title>
        <authorList>
            <person name="Kristiansen R."/>
            <person name="Nguyen H.T.T."/>
            <person name="Saunders A.M."/>
            <person name="Nielsen J.L."/>
            <person name="Wimmer R."/>
            <person name="Le V.Q."/>
            <person name="McIlroy S.J."/>
            <person name="Petrovski S."/>
            <person name="Seviour R.J."/>
            <person name="Calteau A."/>
            <person name="Nielsen K.L."/>
            <person name="Nielsen P.H."/>
        </authorList>
    </citation>
    <scope>NUCLEOTIDE SEQUENCE [LARGE SCALE GENOMIC DNA]</scope>
    <source>
        <strain evidence="4 5">T1-X7</strain>
    </source>
</reference>
<evidence type="ECO:0008006" key="6">
    <source>
        <dbReference type="Google" id="ProtNLM"/>
    </source>
</evidence>
<dbReference type="Pfam" id="PF13556">
    <property type="entry name" value="HTH_30"/>
    <property type="match status" value="1"/>
</dbReference>
<name>A0A077M2F3_9MICO</name>
<dbReference type="Proteomes" id="UP000035721">
    <property type="component" value="Unassembled WGS sequence"/>
</dbReference>
<feature type="domain" description="CdaR GGDEF-like" evidence="3">
    <location>
        <begin position="174"/>
        <end position="280"/>
    </location>
</feature>
<comment type="similarity">
    <text evidence="1">Belongs to the CdaR family.</text>
</comment>
<sequence length="407" mass="43093">MPPARSASASAGTALHTVSPETLQRIERRAGELSTSAAQRIETEHAWYRELSAQERAWVGVVAQAGIASLITWLRSDSARVDADVVFDAAPRELTGSISLSRTLDLVRTVVDVVEVDVSGLAGPGEEQLLREAVLRFSREMAFAAAEVYAEAAESRGAWDARLEGLVVDAVLRGEADDEMQSRAAALGWGATTRVSVLVGSSPQGSAAGLLEAFHRTASRLGIDVLGAVQGRRFVAIVGDVDEPLTAAAALGDHFAEGPLVVGPTVPHLFAAGRSARAAISGHTAALARPTTPRPVEADDLLAERTVLGDHPARALLLDRIWRPLVESDGGHLLETATAYLEAGGNLEATARRLYVHPNTVRYRLGGIERVTGYALTDPHDAFSVEVALLCGRVDRAGPLPRIARAD</sequence>